<name>A0A8H7BR35_9FUNG</name>
<reference evidence="2" key="1">
    <citation type="submission" date="2020-01" db="EMBL/GenBank/DDBJ databases">
        <title>Genome Sequencing of Three Apophysomyces-Like Fungal Strains Confirms a Novel Fungal Genus in the Mucoromycota with divergent Burkholderia-like Endosymbiotic Bacteria.</title>
        <authorList>
            <person name="Stajich J.E."/>
            <person name="Macias A.M."/>
            <person name="Carter-House D."/>
            <person name="Lovett B."/>
            <person name="Kasson L.R."/>
            <person name="Berry K."/>
            <person name="Grigoriev I."/>
            <person name="Chang Y."/>
            <person name="Spatafora J."/>
            <person name="Kasson M.T."/>
        </authorList>
    </citation>
    <scope>NUCLEOTIDE SEQUENCE</scope>
    <source>
        <strain evidence="2">NRRL A-21654</strain>
    </source>
</reference>
<comment type="caution">
    <text evidence="2">The sequence shown here is derived from an EMBL/GenBank/DDBJ whole genome shotgun (WGS) entry which is preliminary data.</text>
</comment>
<dbReference type="AlphaFoldDB" id="A0A8H7BR35"/>
<organism evidence="2 3">
    <name type="scientific">Apophysomyces ossiformis</name>
    <dbReference type="NCBI Taxonomy" id="679940"/>
    <lineage>
        <taxon>Eukaryota</taxon>
        <taxon>Fungi</taxon>
        <taxon>Fungi incertae sedis</taxon>
        <taxon>Mucoromycota</taxon>
        <taxon>Mucoromycotina</taxon>
        <taxon>Mucoromycetes</taxon>
        <taxon>Mucorales</taxon>
        <taxon>Mucorineae</taxon>
        <taxon>Mucoraceae</taxon>
        <taxon>Apophysomyces</taxon>
    </lineage>
</organism>
<evidence type="ECO:0000313" key="2">
    <source>
        <dbReference type="EMBL" id="KAF7728232.1"/>
    </source>
</evidence>
<accession>A0A8H7BR35</accession>
<feature type="region of interest" description="Disordered" evidence="1">
    <location>
        <begin position="125"/>
        <end position="150"/>
    </location>
</feature>
<evidence type="ECO:0000313" key="3">
    <source>
        <dbReference type="Proteomes" id="UP000605846"/>
    </source>
</evidence>
<feature type="compositionally biased region" description="Polar residues" evidence="1">
    <location>
        <begin position="41"/>
        <end position="54"/>
    </location>
</feature>
<dbReference type="OrthoDB" id="5573882at2759"/>
<dbReference type="Proteomes" id="UP000605846">
    <property type="component" value="Unassembled WGS sequence"/>
</dbReference>
<protein>
    <submittedName>
        <fullName evidence="2">Uncharacterized protein</fullName>
    </submittedName>
</protein>
<evidence type="ECO:0000256" key="1">
    <source>
        <dbReference type="SAM" id="MobiDB-lite"/>
    </source>
</evidence>
<gene>
    <name evidence="2" type="ORF">EC973_006513</name>
</gene>
<dbReference type="EMBL" id="JABAYA010000041">
    <property type="protein sequence ID" value="KAF7728232.1"/>
    <property type="molecule type" value="Genomic_DNA"/>
</dbReference>
<proteinExistence type="predicted"/>
<feature type="compositionally biased region" description="Low complexity" evidence="1">
    <location>
        <begin position="126"/>
        <end position="144"/>
    </location>
</feature>
<feature type="region of interest" description="Disordered" evidence="1">
    <location>
        <begin position="25"/>
        <end position="54"/>
    </location>
</feature>
<keyword evidence="3" id="KW-1185">Reference proteome</keyword>
<sequence>MNEKRDLFNTLDLYRYRADIITSRAPQPYGTIPKRTKKRQTPSPSKRQSVPQPLYPATTSSIFMTLFQTLFPSKKSTAVDPLPRLGFMPRSPQTTDVYTSSLAVTAPVSSPVTFAEDEDVYEDDSSYLSTSSSSSSSCRSNQSSYDVPTVRRRSRGNIMITSALSEILCDHYIQTHAVEDDPTPTTVPLKTFKMFEAAPIEKDEVWFLSEQLETPKEWICVNEEPSKILSDASIPPSENILSEPLHPPARAIRCNSAHLRMIVAEVNMIRANKIVCPLRPRAILPQRSDQFGRRPSPLRQFMTMP</sequence>